<dbReference type="Proteomes" id="UP001500945">
    <property type="component" value="Unassembled WGS sequence"/>
</dbReference>
<comment type="caution">
    <text evidence="3">The sequence shown here is derived from an EMBL/GenBank/DDBJ whole genome shotgun (WGS) entry which is preliminary data.</text>
</comment>
<dbReference type="PROSITE" id="PS51061">
    <property type="entry name" value="R3H"/>
    <property type="match status" value="1"/>
</dbReference>
<dbReference type="SUPFAM" id="SSF82708">
    <property type="entry name" value="R3H domain"/>
    <property type="match status" value="1"/>
</dbReference>
<reference evidence="4" key="1">
    <citation type="journal article" date="2019" name="Int. J. Syst. Evol. Microbiol.">
        <title>The Global Catalogue of Microorganisms (GCM) 10K type strain sequencing project: providing services to taxonomists for standard genome sequencing and annotation.</title>
        <authorList>
            <consortium name="The Broad Institute Genomics Platform"/>
            <consortium name="The Broad Institute Genome Sequencing Center for Infectious Disease"/>
            <person name="Wu L."/>
            <person name="Ma J."/>
        </authorList>
    </citation>
    <scope>NUCLEOTIDE SEQUENCE [LARGE SCALE GENOMIC DNA]</scope>
    <source>
        <strain evidence="4">JCM 17809</strain>
    </source>
</reference>
<dbReference type="RefSeq" id="WP_425474970.1">
    <property type="nucleotide sequence ID" value="NZ_BAABGM010000016.1"/>
</dbReference>
<feature type="compositionally biased region" description="Acidic residues" evidence="1">
    <location>
        <begin position="79"/>
        <end position="88"/>
    </location>
</feature>
<accession>A0ABP8KLI4</accession>
<sequence length="256" mass="26613">MSENLTQEPEMTQATADATTPPDATPDAAGGDAATPDAAGGTLDDQSDSAPDAAAVAESTASVESVGSVESAESVESADGGETDDEEGTANAGSAPAPASRRDQLEREGEVAADFLETLLDICDLDGDIDVDIDGDRAAVSVVDSEDGRVPRRLVGQNGQVLDALQELTRLAVQSATGERSRLMLDVAGHRAERRASLVTLAREAIDEVRTTGERKPLTPMTAFERKVVHDEVLAAGLSSESEGSEPRRYVVILPA</sequence>
<protein>
    <recommendedName>
        <fullName evidence="2">R3H domain-containing protein</fullName>
    </recommendedName>
</protein>
<feature type="region of interest" description="Disordered" evidence="1">
    <location>
        <begin position="1"/>
        <end position="107"/>
    </location>
</feature>
<dbReference type="PANTHER" id="PTHR35800">
    <property type="entry name" value="PROTEIN JAG"/>
    <property type="match status" value="1"/>
</dbReference>
<keyword evidence="4" id="KW-1185">Reference proteome</keyword>
<gene>
    <name evidence="3" type="ORF">GCM10023168_27150</name>
</gene>
<dbReference type="InterPro" id="IPR034079">
    <property type="entry name" value="R3H_KhpB"/>
</dbReference>
<dbReference type="EMBL" id="BAABGM010000016">
    <property type="protein sequence ID" value="GAA4409012.1"/>
    <property type="molecule type" value="Genomic_DNA"/>
</dbReference>
<evidence type="ECO:0000313" key="3">
    <source>
        <dbReference type="EMBL" id="GAA4409012.1"/>
    </source>
</evidence>
<organism evidence="3 4">
    <name type="scientific">Fodinibacter luteus</name>
    <dbReference type="NCBI Taxonomy" id="552064"/>
    <lineage>
        <taxon>Bacteria</taxon>
        <taxon>Bacillati</taxon>
        <taxon>Actinomycetota</taxon>
        <taxon>Actinomycetes</taxon>
        <taxon>Micrococcales</taxon>
        <taxon>Intrasporangiaceae</taxon>
        <taxon>Fodinibacter (ex Wang et al. 2009)</taxon>
    </lineage>
</organism>
<feature type="compositionally biased region" description="Low complexity" evidence="1">
    <location>
        <begin position="14"/>
        <end position="78"/>
    </location>
</feature>
<feature type="compositionally biased region" description="Polar residues" evidence="1">
    <location>
        <begin position="1"/>
        <end position="13"/>
    </location>
</feature>
<dbReference type="CDD" id="cd02644">
    <property type="entry name" value="R3H_jag"/>
    <property type="match status" value="1"/>
</dbReference>
<dbReference type="InterPro" id="IPR036867">
    <property type="entry name" value="R3H_dom_sf"/>
</dbReference>
<dbReference type="Pfam" id="PF01424">
    <property type="entry name" value="R3H"/>
    <property type="match status" value="1"/>
</dbReference>
<proteinExistence type="predicted"/>
<evidence type="ECO:0000259" key="2">
    <source>
        <dbReference type="PROSITE" id="PS51061"/>
    </source>
</evidence>
<evidence type="ECO:0000256" key="1">
    <source>
        <dbReference type="SAM" id="MobiDB-lite"/>
    </source>
</evidence>
<dbReference type="InterPro" id="IPR001374">
    <property type="entry name" value="R3H_dom"/>
</dbReference>
<dbReference type="Gene3D" id="3.30.1370.50">
    <property type="entry name" value="R3H-like domain"/>
    <property type="match status" value="1"/>
</dbReference>
<dbReference type="Gene3D" id="3.30.300.20">
    <property type="match status" value="1"/>
</dbReference>
<evidence type="ECO:0000313" key="4">
    <source>
        <dbReference type="Proteomes" id="UP001500945"/>
    </source>
</evidence>
<dbReference type="PANTHER" id="PTHR35800:SF1">
    <property type="entry name" value="RNA-BINDING PROTEIN KHPB"/>
    <property type="match status" value="1"/>
</dbReference>
<name>A0ABP8KLI4_9MICO</name>
<feature type="domain" description="R3H" evidence="2">
    <location>
        <begin position="192"/>
        <end position="256"/>
    </location>
</feature>
<dbReference type="InterPro" id="IPR015946">
    <property type="entry name" value="KH_dom-like_a/b"/>
</dbReference>
<dbReference type="SMART" id="SM00393">
    <property type="entry name" value="R3H"/>
    <property type="match status" value="1"/>
</dbReference>
<dbReference type="InterPro" id="IPR039247">
    <property type="entry name" value="KhpB"/>
</dbReference>